<evidence type="ECO:0000259" key="1">
    <source>
        <dbReference type="Pfam" id="PF00144"/>
    </source>
</evidence>
<dbReference type="PANTHER" id="PTHR46825:SF15">
    <property type="entry name" value="BETA-LACTAMASE-RELATED DOMAIN-CONTAINING PROTEIN"/>
    <property type="match status" value="1"/>
</dbReference>
<proteinExistence type="predicted"/>
<dbReference type="SUPFAM" id="SSF56601">
    <property type="entry name" value="beta-lactamase/transpeptidase-like"/>
    <property type="match status" value="1"/>
</dbReference>
<dbReference type="AlphaFoldDB" id="A0A432YRW1"/>
<dbReference type="Gene3D" id="2.40.128.600">
    <property type="match status" value="1"/>
</dbReference>
<dbReference type="GO" id="GO:0016787">
    <property type="term" value="F:hydrolase activity"/>
    <property type="evidence" value="ECO:0007669"/>
    <property type="project" value="UniProtKB-KW"/>
</dbReference>
<sequence>MKTLSKILCVSAAAGALLACSESAKVEREEGVSLEQKIRQTAEQSLDAFNIPGLAVVAVKDGEVILAEGFGVRDIESQEPVTPTTLFGIASHTKAFTAAAMATLVEQGKVEWDDKVIEHLPSFKLADPYITRELTIRDLLSHRSGLGLGAGDLMIWPNTDKTTDEVIAGLANVPIEHGFRERFDYNNLMFVTAGEVISEVSGMPYHQYVEQTLFEPMQMDESTIGFSRIDASYDNVAVGTIEMDGELHRFPLDFLEDFSAAGATAASVDDMSRWLLTLLNEGETPTDRRLFKEESLHDMWQLTTPLPVSADAAEQGTYFRGYGLGWFVKDYYGVKHVSHSGGILGMLSFTTVIPEKEFAITVMSNQQAFGALTAIVQESLEVVLDVPDQEWVAKESKKYHEFIQKKTDFKVEAVDDPQPSLALSKYAGTYTDAWYGDVVISEKGDALHIDFTHTDMLKGSLEHYNGNTFIVRWDEPLLEADAFIDFNVNRNNEIKTATMEVVADFTDFSFDFHNLKLEKQ</sequence>
<name>A0A432YRW1_9GAMM</name>
<feature type="domain" description="Beta-lactamase-related" evidence="1">
    <location>
        <begin position="39"/>
        <end position="368"/>
    </location>
</feature>
<feature type="domain" description="Peptidase S12 Pab87-related C-terminal" evidence="2">
    <location>
        <begin position="416"/>
        <end position="519"/>
    </location>
</feature>
<dbReference type="InterPro" id="IPR012338">
    <property type="entry name" value="Beta-lactam/transpept-like"/>
</dbReference>
<dbReference type="EMBL" id="PIQA01000004">
    <property type="protein sequence ID" value="RUO64441.1"/>
    <property type="molecule type" value="Genomic_DNA"/>
</dbReference>
<comment type="caution">
    <text evidence="3">The sequence shown here is derived from an EMBL/GenBank/DDBJ whole genome shotgun (WGS) entry which is preliminary data.</text>
</comment>
<dbReference type="RefSeq" id="WP_126752128.1">
    <property type="nucleotide sequence ID" value="NZ_JBHUMT010000001.1"/>
</dbReference>
<dbReference type="Gene3D" id="3.40.710.10">
    <property type="entry name" value="DD-peptidase/beta-lactamase superfamily"/>
    <property type="match status" value="1"/>
</dbReference>
<reference evidence="3 4" key="1">
    <citation type="journal article" date="2011" name="Front. Microbiol.">
        <title>Genomic signatures of strain selection and enhancement in Bacillus atrophaeus var. globigii, a historical biowarfare simulant.</title>
        <authorList>
            <person name="Gibbons H.S."/>
            <person name="Broomall S.M."/>
            <person name="McNew L.A."/>
            <person name="Daligault H."/>
            <person name="Chapman C."/>
            <person name="Bruce D."/>
            <person name="Karavis M."/>
            <person name="Krepps M."/>
            <person name="McGregor P.A."/>
            <person name="Hong C."/>
            <person name="Park K.H."/>
            <person name="Akmal A."/>
            <person name="Feldman A."/>
            <person name="Lin J.S."/>
            <person name="Chang W.E."/>
            <person name="Higgs B.W."/>
            <person name="Demirev P."/>
            <person name="Lindquist J."/>
            <person name="Liem A."/>
            <person name="Fochler E."/>
            <person name="Read T.D."/>
            <person name="Tapia R."/>
            <person name="Johnson S."/>
            <person name="Bishop-Lilly K.A."/>
            <person name="Detter C."/>
            <person name="Han C."/>
            <person name="Sozhamannan S."/>
            <person name="Rosenzweig C.N."/>
            <person name="Skowronski E.W."/>
        </authorList>
    </citation>
    <scope>NUCLEOTIDE SEQUENCE [LARGE SCALE GENOMIC DNA]</scope>
    <source>
        <strain evidence="3 4">TPS4-2</strain>
    </source>
</reference>
<organism evidence="3 4">
    <name type="scientific">Idiomarina piscisalsi</name>
    <dbReference type="NCBI Taxonomy" id="1096243"/>
    <lineage>
        <taxon>Bacteria</taxon>
        <taxon>Pseudomonadati</taxon>
        <taxon>Pseudomonadota</taxon>
        <taxon>Gammaproteobacteria</taxon>
        <taxon>Alteromonadales</taxon>
        <taxon>Idiomarinaceae</taxon>
        <taxon>Idiomarina</taxon>
    </lineage>
</organism>
<dbReference type="InterPro" id="IPR001466">
    <property type="entry name" value="Beta-lactam-related"/>
</dbReference>
<dbReference type="Pfam" id="PF00144">
    <property type="entry name" value="Beta-lactamase"/>
    <property type="match status" value="1"/>
</dbReference>
<dbReference type="PANTHER" id="PTHR46825">
    <property type="entry name" value="D-ALANYL-D-ALANINE-CARBOXYPEPTIDASE/ENDOPEPTIDASE AMPH"/>
    <property type="match status" value="1"/>
</dbReference>
<accession>A0A432YRW1</accession>
<evidence type="ECO:0000313" key="4">
    <source>
        <dbReference type="Proteomes" id="UP000288361"/>
    </source>
</evidence>
<protein>
    <submittedName>
        <fullName evidence="3">Serine hydrolase</fullName>
    </submittedName>
</protein>
<evidence type="ECO:0000259" key="2">
    <source>
        <dbReference type="Pfam" id="PF11954"/>
    </source>
</evidence>
<keyword evidence="3" id="KW-0378">Hydrolase</keyword>
<gene>
    <name evidence="3" type="ORF">CWI73_07015</name>
</gene>
<dbReference type="PROSITE" id="PS51257">
    <property type="entry name" value="PROKAR_LIPOPROTEIN"/>
    <property type="match status" value="1"/>
</dbReference>
<dbReference type="Pfam" id="PF11954">
    <property type="entry name" value="DUF3471"/>
    <property type="match status" value="1"/>
</dbReference>
<dbReference type="Proteomes" id="UP000288361">
    <property type="component" value="Unassembled WGS sequence"/>
</dbReference>
<dbReference type="InterPro" id="IPR050491">
    <property type="entry name" value="AmpC-like"/>
</dbReference>
<dbReference type="InterPro" id="IPR021860">
    <property type="entry name" value="Peptidase_S12_Pab87-rel_C"/>
</dbReference>
<evidence type="ECO:0000313" key="3">
    <source>
        <dbReference type="EMBL" id="RUO64441.1"/>
    </source>
</evidence>